<feature type="compositionally biased region" description="Low complexity" evidence="1">
    <location>
        <begin position="113"/>
        <end position="123"/>
    </location>
</feature>
<evidence type="ECO:0000256" key="2">
    <source>
        <dbReference type="SAM" id="Phobius"/>
    </source>
</evidence>
<keyword evidence="2" id="KW-0812">Transmembrane</keyword>
<dbReference type="AlphaFoldDB" id="A0A067N4J2"/>
<protein>
    <recommendedName>
        <fullName evidence="5">Transmembrane protein</fullName>
    </recommendedName>
</protein>
<proteinExistence type="predicted"/>
<dbReference type="OrthoDB" id="3363417at2759"/>
<reference evidence="4" key="1">
    <citation type="journal article" date="2014" name="Proc. Natl. Acad. Sci. U.S.A.">
        <title>Extensive sampling of basidiomycete genomes demonstrates inadequacy of the white-rot/brown-rot paradigm for wood decay fungi.</title>
        <authorList>
            <person name="Riley R."/>
            <person name="Salamov A.A."/>
            <person name="Brown D.W."/>
            <person name="Nagy L.G."/>
            <person name="Floudas D."/>
            <person name="Held B.W."/>
            <person name="Levasseur A."/>
            <person name="Lombard V."/>
            <person name="Morin E."/>
            <person name="Otillar R."/>
            <person name="Lindquist E.A."/>
            <person name="Sun H."/>
            <person name="LaButti K.M."/>
            <person name="Schmutz J."/>
            <person name="Jabbour D."/>
            <person name="Luo H."/>
            <person name="Baker S.E."/>
            <person name="Pisabarro A.G."/>
            <person name="Walton J.D."/>
            <person name="Blanchette R.A."/>
            <person name="Henrissat B."/>
            <person name="Martin F."/>
            <person name="Cullen D."/>
            <person name="Hibbett D.S."/>
            <person name="Grigoriev I.V."/>
        </authorList>
    </citation>
    <scope>NUCLEOTIDE SEQUENCE [LARGE SCALE GENOMIC DNA]</scope>
    <source>
        <strain evidence="4">FD-172 SS1</strain>
    </source>
</reference>
<organism evidence="3 4">
    <name type="scientific">Botryobasidium botryosum (strain FD-172 SS1)</name>
    <dbReference type="NCBI Taxonomy" id="930990"/>
    <lineage>
        <taxon>Eukaryota</taxon>
        <taxon>Fungi</taxon>
        <taxon>Dikarya</taxon>
        <taxon>Basidiomycota</taxon>
        <taxon>Agaricomycotina</taxon>
        <taxon>Agaricomycetes</taxon>
        <taxon>Cantharellales</taxon>
        <taxon>Botryobasidiaceae</taxon>
        <taxon>Botryobasidium</taxon>
    </lineage>
</organism>
<keyword evidence="2" id="KW-0472">Membrane</keyword>
<evidence type="ECO:0000256" key="1">
    <source>
        <dbReference type="SAM" id="MobiDB-lite"/>
    </source>
</evidence>
<dbReference type="Proteomes" id="UP000027195">
    <property type="component" value="Unassembled WGS sequence"/>
</dbReference>
<sequence length="142" mass="14811">MASEVLSWFHLLREPPPSSWIPTIAFVFRCLSYALIAPIVFLVALDIVAYVIARTIGAPSHPPPPVVLVTSESDDANNSAGAPPSTIPDFPSTYNASPSSGEANELSGVGLFSPPATRPSSPTADRKLRSRGNSALIAGKGA</sequence>
<gene>
    <name evidence="3" type="ORF">BOTBODRAFT_169048</name>
</gene>
<accession>A0A067N4J2</accession>
<feature type="transmembrane region" description="Helical" evidence="2">
    <location>
        <begin position="20"/>
        <end position="53"/>
    </location>
</feature>
<evidence type="ECO:0008006" key="5">
    <source>
        <dbReference type="Google" id="ProtNLM"/>
    </source>
</evidence>
<feature type="compositionally biased region" description="Polar residues" evidence="1">
    <location>
        <begin position="92"/>
        <end position="102"/>
    </location>
</feature>
<dbReference type="EMBL" id="KL198016">
    <property type="protein sequence ID" value="KDQ21860.1"/>
    <property type="molecule type" value="Genomic_DNA"/>
</dbReference>
<keyword evidence="2" id="KW-1133">Transmembrane helix</keyword>
<name>A0A067N4J2_BOTB1</name>
<dbReference type="HOGENOM" id="CLU_1815484_0_0_1"/>
<dbReference type="InParanoid" id="A0A067N4J2"/>
<evidence type="ECO:0000313" key="3">
    <source>
        <dbReference type="EMBL" id="KDQ21860.1"/>
    </source>
</evidence>
<evidence type="ECO:0000313" key="4">
    <source>
        <dbReference type="Proteomes" id="UP000027195"/>
    </source>
</evidence>
<keyword evidence="4" id="KW-1185">Reference proteome</keyword>
<feature type="region of interest" description="Disordered" evidence="1">
    <location>
        <begin position="56"/>
        <end position="142"/>
    </location>
</feature>